<dbReference type="PIRSF" id="PIRSF000401">
    <property type="entry name" value="RPL11_MTase"/>
    <property type="match status" value="1"/>
</dbReference>
<name>A0A401ITY5_9LACO</name>
<comment type="caution">
    <text evidence="7">The sequence shown here is derived from an EMBL/GenBank/DDBJ whole genome shotgun (WGS) entry which is preliminary data.</text>
</comment>
<feature type="binding site" evidence="6">
    <location>
        <position position="185"/>
    </location>
    <ligand>
        <name>S-adenosyl-L-methionine</name>
        <dbReference type="ChEBI" id="CHEBI:59789"/>
    </ligand>
</feature>
<dbReference type="GO" id="GO:0005737">
    <property type="term" value="C:cytoplasm"/>
    <property type="evidence" value="ECO:0007669"/>
    <property type="project" value="UniProtKB-SubCell"/>
</dbReference>
<evidence type="ECO:0000256" key="4">
    <source>
        <dbReference type="ARBA" id="ARBA00022679"/>
    </source>
</evidence>
<dbReference type="RefSeq" id="WP_124976921.1">
    <property type="nucleotide sequence ID" value="NZ_BFFP01000023.1"/>
</dbReference>
<comment type="catalytic activity">
    <reaction evidence="6">
        <text>L-lysyl-[protein] + 3 S-adenosyl-L-methionine = N(6),N(6),N(6)-trimethyl-L-lysyl-[protein] + 3 S-adenosyl-L-homocysteine + 3 H(+)</text>
        <dbReference type="Rhea" id="RHEA:54192"/>
        <dbReference type="Rhea" id="RHEA-COMP:9752"/>
        <dbReference type="Rhea" id="RHEA-COMP:13826"/>
        <dbReference type="ChEBI" id="CHEBI:15378"/>
        <dbReference type="ChEBI" id="CHEBI:29969"/>
        <dbReference type="ChEBI" id="CHEBI:57856"/>
        <dbReference type="ChEBI" id="CHEBI:59789"/>
        <dbReference type="ChEBI" id="CHEBI:61961"/>
    </reaction>
</comment>
<dbReference type="EMBL" id="BFFP01000023">
    <property type="protein sequence ID" value="GBG95001.1"/>
    <property type="molecule type" value="Genomic_DNA"/>
</dbReference>
<comment type="subcellular location">
    <subcellularLocation>
        <location evidence="6">Cytoplasm</location>
    </subcellularLocation>
</comment>
<gene>
    <name evidence="6 7" type="primary">prmA</name>
    <name evidence="7" type="ORF">LFYK43_14600</name>
</gene>
<evidence type="ECO:0000256" key="6">
    <source>
        <dbReference type="HAMAP-Rule" id="MF_00735"/>
    </source>
</evidence>
<evidence type="ECO:0000256" key="3">
    <source>
        <dbReference type="ARBA" id="ARBA00022603"/>
    </source>
</evidence>
<dbReference type="AlphaFoldDB" id="A0A401ITY5"/>
<evidence type="ECO:0000256" key="1">
    <source>
        <dbReference type="ARBA" id="ARBA00009741"/>
    </source>
</evidence>
<keyword evidence="2 6" id="KW-0963">Cytoplasm</keyword>
<comment type="function">
    <text evidence="6">Methylates ribosomal protein L11.</text>
</comment>
<evidence type="ECO:0000256" key="2">
    <source>
        <dbReference type="ARBA" id="ARBA00022490"/>
    </source>
</evidence>
<dbReference type="EC" id="2.1.1.-" evidence="6"/>
<dbReference type="GO" id="GO:0032259">
    <property type="term" value="P:methylation"/>
    <property type="evidence" value="ECO:0007669"/>
    <property type="project" value="UniProtKB-KW"/>
</dbReference>
<dbReference type="PANTHER" id="PTHR43648">
    <property type="entry name" value="ELECTRON TRANSFER FLAVOPROTEIN BETA SUBUNIT LYSINE METHYLTRANSFERASE"/>
    <property type="match status" value="1"/>
</dbReference>
<accession>A0A401ITY5</accession>
<dbReference type="NCBIfam" id="TIGR00406">
    <property type="entry name" value="prmA"/>
    <property type="match status" value="1"/>
</dbReference>
<evidence type="ECO:0000256" key="5">
    <source>
        <dbReference type="ARBA" id="ARBA00022691"/>
    </source>
</evidence>
<evidence type="ECO:0000313" key="7">
    <source>
        <dbReference type="EMBL" id="GBG95001.1"/>
    </source>
</evidence>
<keyword evidence="3 6" id="KW-0489">Methyltransferase</keyword>
<proteinExistence type="inferred from homology"/>
<feature type="binding site" evidence="6">
    <location>
        <position position="163"/>
    </location>
    <ligand>
        <name>S-adenosyl-L-methionine</name>
        <dbReference type="ChEBI" id="CHEBI:59789"/>
    </ligand>
</feature>
<dbReference type="GO" id="GO:0005840">
    <property type="term" value="C:ribosome"/>
    <property type="evidence" value="ECO:0007669"/>
    <property type="project" value="UniProtKB-KW"/>
</dbReference>
<dbReference type="OrthoDB" id="9785995at2"/>
<dbReference type="CDD" id="cd02440">
    <property type="entry name" value="AdoMet_MTases"/>
    <property type="match status" value="1"/>
</dbReference>
<dbReference type="InterPro" id="IPR004498">
    <property type="entry name" value="Ribosomal_PrmA_MeTrfase"/>
</dbReference>
<dbReference type="HAMAP" id="MF_00735">
    <property type="entry name" value="Methyltr_PrmA"/>
    <property type="match status" value="1"/>
</dbReference>
<comment type="similarity">
    <text evidence="1 6">Belongs to the methyltransferase superfamily. PrmA family.</text>
</comment>
<dbReference type="PANTHER" id="PTHR43648:SF1">
    <property type="entry name" value="ELECTRON TRANSFER FLAVOPROTEIN BETA SUBUNIT LYSINE METHYLTRANSFERASE"/>
    <property type="match status" value="1"/>
</dbReference>
<dbReference type="Gene3D" id="3.40.50.150">
    <property type="entry name" value="Vaccinia Virus protein VP39"/>
    <property type="match status" value="1"/>
</dbReference>
<sequence length="295" mass="32609">MKWNKLSVRCTVETQEAVSNILIENGAEGLQIEDEPTQEMVSLDTYFAEDFDLIPLVARIKEQIANLAEFGLDPGDFQVGTEQLDDSSWADEWKKYYHTTRISRYLAIAPSWEDEGSFDAQTTLIKLDPGKSFGTGTHPTTILALHGLESVLSGKHESMIDVGTGSGVLSIAARLLGAGHIEAYDVEDESLKAASENFALNYCFADINLKKNDLLNDVNGQYDLITANILAEIIVPLIPQAFEHLKTDGKLILSGIIADKLPLIQETLHQHGFEVLETMNIKDWYGIVAVKLQNS</sequence>
<dbReference type="Pfam" id="PF06325">
    <property type="entry name" value="PrmA"/>
    <property type="match status" value="1"/>
</dbReference>
<organism evidence="7 8">
    <name type="scientific">Ligilactobacillus salitolerans</name>
    <dbReference type="NCBI Taxonomy" id="1808352"/>
    <lineage>
        <taxon>Bacteria</taxon>
        <taxon>Bacillati</taxon>
        <taxon>Bacillota</taxon>
        <taxon>Bacilli</taxon>
        <taxon>Lactobacillales</taxon>
        <taxon>Lactobacillaceae</taxon>
        <taxon>Ligilactobacillus</taxon>
    </lineage>
</organism>
<dbReference type="InterPro" id="IPR029063">
    <property type="entry name" value="SAM-dependent_MTases_sf"/>
</dbReference>
<feature type="binding site" evidence="6">
    <location>
        <position position="141"/>
    </location>
    <ligand>
        <name>S-adenosyl-L-methionine</name>
        <dbReference type="ChEBI" id="CHEBI:59789"/>
    </ligand>
</feature>
<reference evidence="7 8" key="1">
    <citation type="journal article" date="2019" name="Int. J. Syst. Evol. Microbiol.">
        <title>Lactobacillus salitolerans sp. nov., a novel lactic acid bacterium isolated from spent mushroom substrates.</title>
        <authorList>
            <person name="Tohno M."/>
            <person name="Tanizawa Y."/>
            <person name="Kojima Y."/>
            <person name="Sakamoto M."/>
            <person name="Nakamura Y."/>
            <person name="Ohkuma M."/>
            <person name="Kobayashi H."/>
        </authorList>
    </citation>
    <scope>NUCLEOTIDE SEQUENCE [LARGE SCALE GENOMIC DNA]</scope>
    <source>
        <strain evidence="7 8">YK43</strain>
    </source>
</reference>
<evidence type="ECO:0000313" key="8">
    <source>
        <dbReference type="Proteomes" id="UP000286848"/>
    </source>
</evidence>
<dbReference type="GO" id="GO:0016279">
    <property type="term" value="F:protein-lysine N-methyltransferase activity"/>
    <property type="evidence" value="ECO:0007669"/>
    <property type="project" value="RHEA"/>
</dbReference>
<keyword evidence="7" id="KW-0687">Ribonucleoprotein</keyword>
<keyword evidence="7" id="KW-0689">Ribosomal protein</keyword>
<keyword evidence="8" id="KW-1185">Reference proteome</keyword>
<dbReference type="SUPFAM" id="SSF53335">
    <property type="entry name" value="S-adenosyl-L-methionine-dependent methyltransferases"/>
    <property type="match status" value="1"/>
</dbReference>
<protein>
    <recommendedName>
        <fullName evidence="6">Ribosomal protein L11 methyltransferase</fullName>
        <shortName evidence="6">L11 Mtase</shortName>
        <ecNumber evidence="6">2.1.1.-</ecNumber>
    </recommendedName>
</protein>
<keyword evidence="4 6" id="KW-0808">Transferase</keyword>
<feature type="binding site" evidence="6">
    <location>
        <position position="228"/>
    </location>
    <ligand>
        <name>S-adenosyl-L-methionine</name>
        <dbReference type="ChEBI" id="CHEBI:59789"/>
    </ligand>
</feature>
<keyword evidence="5 6" id="KW-0949">S-adenosyl-L-methionine</keyword>
<dbReference type="Proteomes" id="UP000286848">
    <property type="component" value="Unassembled WGS sequence"/>
</dbReference>
<dbReference type="InterPro" id="IPR050078">
    <property type="entry name" value="Ribosomal_L11_MeTrfase_PrmA"/>
</dbReference>